<dbReference type="Pfam" id="PF13646">
    <property type="entry name" value="HEAT_2"/>
    <property type="match status" value="2"/>
</dbReference>
<organism evidence="1 2">
    <name type="scientific">Candidatus Lokiarchaeum ossiferum</name>
    <dbReference type="NCBI Taxonomy" id="2951803"/>
    <lineage>
        <taxon>Archaea</taxon>
        <taxon>Promethearchaeati</taxon>
        <taxon>Promethearchaeota</taxon>
        <taxon>Promethearchaeia</taxon>
        <taxon>Promethearchaeales</taxon>
        <taxon>Promethearchaeaceae</taxon>
        <taxon>Candidatus Lokiarchaeum</taxon>
    </lineage>
</organism>
<protein>
    <recommendedName>
        <fullName evidence="3">HEAT repeat domain-containing protein</fullName>
    </recommendedName>
</protein>
<gene>
    <name evidence="1" type="ORF">NEF87_001299</name>
</gene>
<keyword evidence="2" id="KW-1185">Reference proteome</keyword>
<dbReference type="SUPFAM" id="SSF48371">
    <property type="entry name" value="ARM repeat"/>
    <property type="match status" value="1"/>
</dbReference>
<dbReference type="PANTHER" id="PTHR12697:SF5">
    <property type="entry name" value="DEOXYHYPUSINE HYDROXYLASE"/>
    <property type="match status" value="1"/>
</dbReference>
<dbReference type="InterPro" id="IPR011989">
    <property type="entry name" value="ARM-like"/>
</dbReference>
<dbReference type="SMART" id="SM00567">
    <property type="entry name" value="EZ_HEAT"/>
    <property type="match status" value="5"/>
</dbReference>
<dbReference type="Gene3D" id="1.25.10.10">
    <property type="entry name" value="Leucine-rich Repeat Variant"/>
    <property type="match status" value="3"/>
</dbReference>
<evidence type="ECO:0000313" key="1">
    <source>
        <dbReference type="EMBL" id="UYP45014.1"/>
    </source>
</evidence>
<dbReference type="Proteomes" id="UP001208689">
    <property type="component" value="Chromosome"/>
</dbReference>
<reference evidence="1" key="1">
    <citation type="submission" date="2022-09" db="EMBL/GenBank/DDBJ databases">
        <title>Actin cytoskeleton and complex cell architecture in an #Asgard archaeon.</title>
        <authorList>
            <person name="Ponce Toledo R.I."/>
            <person name="Schleper C."/>
            <person name="Rodrigues Oliveira T."/>
            <person name="Wollweber F."/>
            <person name="Xu J."/>
            <person name="Rittmann S."/>
            <person name="Klingl A."/>
            <person name="Pilhofer M."/>
        </authorList>
    </citation>
    <scope>NUCLEOTIDE SEQUENCE</scope>
    <source>
        <strain evidence="1">B-35</strain>
    </source>
</reference>
<proteinExistence type="predicted"/>
<evidence type="ECO:0000313" key="2">
    <source>
        <dbReference type="Proteomes" id="UP001208689"/>
    </source>
</evidence>
<accession>A0ABY6HRA4</accession>
<name>A0ABY6HRA4_9ARCH</name>
<dbReference type="PANTHER" id="PTHR12697">
    <property type="entry name" value="PBS LYASE HEAT-LIKE PROTEIN"/>
    <property type="match status" value="1"/>
</dbReference>
<evidence type="ECO:0008006" key="3">
    <source>
        <dbReference type="Google" id="ProtNLM"/>
    </source>
</evidence>
<dbReference type="InterPro" id="IPR016024">
    <property type="entry name" value="ARM-type_fold"/>
</dbReference>
<sequence length="259" mass="28251">MELNPFLSTDIQDLIQKLGDRNTKARLDAANALARKGNEALDEVTKLLNHDDYTFRRIAAYVLGKIGNPDSVEILVEALGDDNSDVRKSAAQALNRIGKPAIPLLIRALGNISKDVRASAVWSLSKMGSMVVDPLIEALASEVKDVRASAVWALSKVGTPSIAPLVQLIDNDEKNVRESAIWGLAKIGTPAIEKLAEHWNVRIGEDAREGESETDSVDISDLIAGGENAIKQWIKFMIDNRHKPEGLESTPESEVPKEE</sequence>
<dbReference type="EMBL" id="CP104013">
    <property type="protein sequence ID" value="UYP45014.1"/>
    <property type="molecule type" value="Genomic_DNA"/>
</dbReference>
<dbReference type="InterPro" id="IPR004155">
    <property type="entry name" value="PBS_lyase_HEAT"/>
</dbReference>